<dbReference type="GO" id="GO:0006829">
    <property type="term" value="P:zinc ion transport"/>
    <property type="evidence" value="ECO:0007669"/>
    <property type="project" value="UniProtKB-KW"/>
</dbReference>
<dbReference type="InterPro" id="IPR050153">
    <property type="entry name" value="Metal_Ion_Import_ABC"/>
</dbReference>
<comment type="similarity">
    <text evidence="1">Belongs to the ABC transporter superfamily.</text>
</comment>
<feature type="domain" description="ABC transporter" evidence="7">
    <location>
        <begin position="2"/>
        <end position="225"/>
    </location>
</feature>
<keyword evidence="4 8" id="KW-0067">ATP-binding</keyword>
<dbReference type="PANTHER" id="PTHR42734:SF6">
    <property type="entry name" value="MOLYBDATE IMPORT ATP-BINDING PROTEIN MOLC"/>
    <property type="match status" value="1"/>
</dbReference>
<organism evidence="8 9">
    <name type="scientific">Ponticoccus litoralis</name>
    <dbReference type="NCBI Taxonomy" id="422297"/>
    <lineage>
        <taxon>Bacteria</taxon>
        <taxon>Pseudomonadati</taxon>
        <taxon>Pseudomonadota</taxon>
        <taxon>Alphaproteobacteria</taxon>
        <taxon>Rhodobacterales</taxon>
        <taxon>Roseobacteraceae</taxon>
        <taxon>Ponticoccus</taxon>
    </lineage>
</organism>
<evidence type="ECO:0000313" key="9">
    <source>
        <dbReference type="Proteomes" id="UP001428774"/>
    </source>
</evidence>
<name>A0AAW9SRK5_9RHOB</name>
<dbReference type="PROSITE" id="PS00211">
    <property type="entry name" value="ABC_TRANSPORTER_1"/>
    <property type="match status" value="1"/>
</dbReference>
<dbReference type="AlphaFoldDB" id="A0AAW9SRK5"/>
<keyword evidence="6" id="KW-0406">Ion transport</keyword>
<dbReference type="PROSITE" id="PS50893">
    <property type="entry name" value="ABC_TRANSPORTER_2"/>
    <property type="match status" value="1"/>
</dbReference>
<evidence type="ECO:0000256" key="6">
    <source>
        <dbReference type="ARBA" id="ARBA00023065"/>
    </source>
</evidence>
<dbReference type="InterPro" id="IPR017871">
    <property type="entry name" value="ABC_transporter-like_CS"/>
</dbReference>
<keyword evidence="9" id="KW-1185">Reference proteome</keyword>
<keyword evidence="3" id="KW-0547">Nucleotide-binding</keyword>
<evidence type="ECO:0000256" key="3">
    <source>
        <dbReference type="ARBA" id="ARBA00022741"/>
    </source>
</evidence>
<proteinExistence type="inferred from homology"/>
<dbReference type="SUPFAM" id="SSF52540">
    <property type="entry name" value="P-loop containing nucleoside triphosphate hydrolases"/>
    <property type="match status" value="1"/>
</dbReference>
<evidence type="ECO:0000259" key="7">
    <source>
        <dbReference type="PROSITE" id="PS50893"/>
    </source>
</evidence>
<dbReference type="GO" id="GO:0016887">
    <property type="term" value="F:ATP hydrolysis activity"/>
    <property type="evidence" value="ECO:0007669"/>
    <property type="project" value="InterPro"/>
</dbReference>
<evidence type="ECO:0000256" key="4">
    <source>
        <dbReference type="ARBA" id="ARBA00022840"/>
    </source>
</evidence>
<evidence type="ECO:0000256" key="5">
    <source>
        <dbReference type="ARBA" id="ARBA00022906"/>
    </source>
</evidence>
<reference evidence="8 9" key="1">
    <citation type="submission" date="2024-05" db="EMBL/GenBank/DDBJ databases">
        <title>Genome sequence of Ponticoccus litoralis KCCM 90028.</title>
        <authorList>
            <person name="Kim J.M."/>
            <person name="Lee J.K."/>
            <person name="Choi B.J."/>
            <person name="Bayburt H."/>
            <person name="Baek J.H."/>
            <person name="Jeon C.O."/>
        </authorList>
    </citation>
    <scope>NUCLEOTIDE SEQUENCE [LARGE SCALE GENOMIC DNA]</scope>
    <source>
        <strain evidence="8 9">KCCM 90028</strain>
    </source>
</reference>
<sequence>MIEAQGIILDRGPARILDGYDLRVETGSLLAILGANGVGKTTLLNILTGLLQPRSGQLRVEGSIGYVPQLFQAAFSYSVMDMVLMGRARHLGLFGSPGTRDYDIARSFLKLMGIADLEERGFNTLSGGQRQMVMIAQALTSECSILILDEPCSALDYKNQAKVITTLRRLNRDYGQTIIYTTHAPQHALEAATDVLLMKDARTYRHGPVAEVLTPENLSDLYEVAIDRADVAASPRHTFAPRFVLEDTG</sequence>
<dbReference type="RefSeq" id="WP_347167339.1">
    <property type="nucleotide sequence ID" value="NZ_JBDNCH010000002.1"/>
</dbReference>
<dbReference type="Proteomes" id="UP001428774">
    <property type="component" value="Unassembled WGS sequence"/>
</dbReference>
<protein>
    <submittedName>
        <fullName evidence="8">ABC transporter ATP-binding protein</fullName>
    </submittedName>
</protein>
<keyword evidence="5" id="KW-0864">Zinc transport</keyword>
<dbReference type="InterPro" id="IPR003439">
    <property type="entry name" value="ABC_transporter-like_ATP-bd"/>
</dbReference>
<evidence type="ECO:0000313" key="8">
    <source>
        <dbReference type="EMBL" id="MEN9062357.1"/>
    </source>
</evidence>
<keyword evidence="2" id="KW-0813">Transport</keyword>
<dbReference type="InterPro" id="IPR027417">
    <property type="entry name" value="P-loop_NTPase"/>
</dbReference>
<dbReference type="EMBL" id="JBDNCH010000002">
    <property type="protein sequence ID" value="MEN9062357.1"/>
    <property type="molecule type" value="Genomic_DNA"/>
</dbReference>
<evidence type="ECO:0000256" key="2">
    <source>
        <dbReference type="ARBA" id="ARBA00022448"/>
    </source>
</evidence>
<dbReference type="PANTHER" id="PTHR42734">
    <property type="entry name" value="METAL TRANSPORT SYSTEM ATP-BINDING PROTEIN TM_0124-RELATED"/>
    <property type="match status" value="1"/>
</dbReference>
<dbReference type="GO" id="GO:0005524">
    <property type="term" value="F:ATP binding"/>
    <property type="evidence" value="ECO:0007669"/>
    <property type="project" value="UniProtKB-KW"/>
</dbReference>
<comment type="caution">
    <text evidence="8">The sequence shown here is derived from an EMBL/GenBank/DDBJ whole genome shotgun (WGS) entry which is preliminary data.</text>
</comment>
<gene>
    <name evidence="8" type="ORF">ABFB10_16535</name>
</gene>
<dbReference type="Gene3D" id="3.40.50.300">
    <property type="entry name" value="P-loop containing nucleotide triphosphate hydrolases"/>
    <property type="match status" value="1"/>
</dbReference>
<dbReference type="SMART" id="SM00382">
    <property type="entry name" value="AAA"/>
    <property type="match status" value="1"/>
</dbReference>
<dbReference type="Pfam" id="PF00005">
    <property type="entry name" value="ABC_tran"/>
    <property type="match status" value="1"/>
</dbReference>
<keyword evidence="5" id="KW-0862">Zinc</keyword>
<dbReference type="InterPro" id="IPR003593">
    <property type="entry name" value="AAA+_ATPase"/>
</dbReference>
<evidence type="ECO:0000256" key="1">
    <source>
        <dbReference type="ARBA" id="ARBA00005417"/>
    </source>
</evidence>
<accession>A0AAW9SRK5</accession>